<dbReference type="EMBL" id="VIKU02000001">
    <property type="protein sequence ID" value="NHF58397.1"/>
    <property type="molecule type" value="Genomic_DNA"/>
</dbReference>
<proteinExistence type="predicted"/>
<evidence type="ECO:0000256" key="2">
    <source>
        <dbReference type="SAM" id="SignalP"/>
    </source>
</evidence>
<dbReference type="RefSeq" id="WP_152572893.1">
    <property type="nucleotide sequence ID" value="NZ_VIKU02000001.1"/>
</dbReference>
<dbReference type="Proteomes" id="UP000707206">
    <property type="component" value="Unassembled WGS sequence"/>
</dbReference>
<gene>
    <name evidence="4" type="ORF">FK220_003540</name>
</gene>
<feature type="chain" id="PRO_5037409148" evidence="2">
    <location>
        <begin position="20"/>
        <end position="115"/>
    </location>
</feature>
<feature type="signal peptide" evidence="2">
    <location>
        <begin position="1"/>
        <end position="19"/>
    </location>
</feature>
<protein>
    <submittedName>
        <fullName evidence="4">T9SS type A sorting domain-containing protein</fullName>
    </submittedName>
</protein>
<keyword evidence="1 2" id="KW-0732">Signal</keyword>
<evidence type="ECO:0000256" key="1">
    <source>
        <dbReference type="ARBA" id="ARBA00022729"/>
    </source>
</evidence>
<comment type="caution">
    <text evidence="4">The sequence shown here is derived from an EMBL/GenBank/DDBJ whole genome shotgun (WGS) entry which is preliminary data.</text>
</comment>
<name>A0A967E4H5_9FLAO</name>
<dbReference type="InterPro" id="IPR026444">
    <property type="entry name" value="Secre_tail"/>
</dbReference>
<reference evidence="4" key="1">
    <citation type="submission" date="2019-07" db="EMBL/GenBank/DDBJ databases">
        <authorList>
            <person name="De-Chao Zhang Q."/>
        </authorList>
    </citation>
    <scope>NUCLEOTIDE SEQUENCE</scope>
    <source>
        <strain evidence="4">TP-CH-4</strain>
    </source>
</reference>
<reference evidence="4" key="2">
    <citation type="submission" date="2020-03" db="EMBL/GenBank/DDBJ databases">
        <title>Flavobacteriaceae bacterium strain TP-CH-4, a member of the family Flavobacteriaceae isolated from a deep-sea seamount.</title>
        <authorList>
            <person name="Zhang D.-C."/>
        </authorList>
    </citation>
    <scope>NUCLEOTIDE SEQUENCE</scope>
    <source>
        <strain evidence="4">TP-CH-4</strain>
    </source>
</reference>
<accession>A0A967E4H5</accession>
<feature type="domain" description="Secretion system C-terminal sorting" evidence="3">
    <location>
        <begin position="41"/>
        <end position="112"/>
    </location>
</feature>
<organism evidence="4 5">
    <name type="scientific">Pelagihabitans pacificus</name>
    <dbReference type="NCBI Taxonomy" id="2696054"/>
    <lineage>
        <taxon>Bacteria</taxon>
        <taxon>Pseudomonadati</taxon>
        <taxon>Bacteroidota</taxon>
        <taxon>Flavobacteriia</taxon>
        <taxon>Flavobacteriales</taxon>
        <taxon>Flavobacteriaceae</taxon>
        <taxon>Pelagihabitans</taxon>
    </lineage>
</organism>
<evidence type="ECO:0000313" key="5">
    <source>
        <dbReference type="Proteomes" id="UP000707206"/>
    </source>
</evidence>
<evidence type="ECO:0000259" key="3">
    <source>
        <dbReference type="Pfam" id="PF18962"/>
    </source>
</evidence>
<keyword evidence="5" id="KW-1185">Reference proteome</keyword>
<sequence>MKTLILLLPILIFSFNGMAQTDREQEKRLGTEVTVQPKVKVFPNPATSVVNILGLSNTNRAEITVSDVYGNIVLQHRWAVRNHAVNIPISDLHPGIYIIAIRSEEQQVQTKFYKQ</sequence>
<evidence type="ECO:0000313" key="4">
    <source>
        <dbReference type="EMBL" id="NHF58397.1"/>
    </source>
</evidence>
<dbReference type="NCBIfam" id="TIGR04183">
    <property type="entry name" value="Por_Secre_tail"/>
    <property type="match status" value="1"/>
</dbReference>
<dbReference type="AlphaFoldDB" id="A0A967E4H5"/>
<dbReference type="Pfam" id="PF18962">
    <property type="entry name" value="Por_Secre_tail"/>
    <property type="match status" value="1"/>
</dbReference>